<evidence type="ECO:0000256" key="6">
    <source>
        <dbReference type="ARBA" id="ARBA00022723"/>
    </source>
</evidence>
<evidence type="ECO:0000313" key="17">
    <source>
        <dbReference type="Proteomes" id="UP000576225"/>
    </source>
</evidence>
<evidence type="ECO:0000313" key="14">
    <source>
        <dbReference type="EMBL" id="NMD86166.1"/>
    </source>
</evidence>
<evidence type="ECO:0000256" key="4">
    <source>
        <dbReference type="ARBA" id="ARBA00011738"/>
    </source>
</evidence>
<keyword evidence="12" id="KW-0732">Signal</keyword>
<keyword evidence="8" id="KW-0784">Thiamine biosynthesis</keyword>
<keyword evidence="7" id="KW-0663">Pyridoxal phosphate</keyword>
<reference evidence="14 17" key="2">
    <citation type="submission" date="2020-04" db="EMBL/GenBank/DDBJ databases">
        <authorList>
            <person name="Hitch T.C.A."/>
            <person name="Wylensek D."/>
            <person name="Clavel T."/>
        </authorList>
    </citation>
    <scope>NUCLEOTIDE SEQUENCE [LARGE SCALE GENOMIC DNA]</scope>
    <source>
        <strain evidence="14 17">COR2-253-APC-1A</strain>
    </source>
</reference>
<dbReference type="PANTHER" id="PTHR31528:SF1">
    <property type="entry name" value="4-AMINO-5-HYDROXYMETHYL-2-METHYLPYRIMIDINE PHOSPHATE SYNTHASE THI11-RELATED"/>
    <property type="match status" value="1"/>
</dbReference>
<evidence type="ECO:0000256" key="11">
    <source>
        <dbReference type="ARBA" id="ARBA00048179"/>
    </source>
</evidence>
<dbReference type="AlphaFoldDB" id="A0A2U1B7F4"/>
<sequence>MVKRFLALLLLCAVIPPAAAGRRWVLTMPWIPQAQFAGIYYAKEAGVFARYGLDVRIRHRLTEVDIFDYLKDPESELVVAPLVAALRHDNASAPLVNIAQFSQNSSVMLVARGAGVGRLGQLNSRRPDGSRRRVGVWRFNFDTLPKIFLARQKLDVDIVPVNSGISLFLWDAVDALAVMSYNEYYQILAAGFNPEELIRFRLRDYGLNIPEDGLYALRETVRRCPEECRLMRLAILEGWRLAMKHPNEALKYIRLYCDRENSAFDVAHQRWMLGAYSKELELGNPQLRGKLQRKSYDSTVKLLTRHGELASAPSYEDFCPALPREVKP</sequence>
<dbReference type="EMBL" id="QEKH01000006">
    <property type="protein sequence ID" value="PVY44590.1"/>
    <property type="molecule type" value="Genomic_DNA"/>
</dbReference>
<dbReference type="GO" id="GO:0046872">
    <property type="term" value="F:metal ion binding"/>
    <property type="evidence" value="ECO:0007669"/>
    <property type="project" value="UniProtKB-KW"/>
</dbReference>
<comment type="function">
    <text evidence="1">Responsible for the formation of the pyrimidine heterocycle in the thiamine biosynthesis pathway. Catalyzes the formation of hydroxymethylpyrimidine phosphate (HMP-P) from histidine and pyridoxal phosphate (PLP). The protein uses PLP and the active site histidine to form HMP-P, generating an inactive enzyme. The enzyme can only undergo a single turnover, which suggests it is a suicide enzyme.</text>
</comment>
<evidence type="ECO:0000256" key="9">
    <source>
        <dbReference type="ARBA" id="ARBA00023004"/>
    </source>
</evidence>
<dbReference type="Proteomes" id="UP000245959">
    <property type="component" value="Unassembled WGS sequence"/>
</dbReference>
<dbReference type="SUPFAM" id="SSF53850">
    <property type="entry name" value="Periplasmic binding protein-like II"/>
    <property type="match status" value="1"/>
</dbReference>
<dbReference type="InterPro" id="IPR027939">
    <property type="entry name" value="NMT1/THI5"/>
</dbReference>
<dbReference type="Pfam" id="PF09084">
    <property type="entry name" value="NMT1"/>
    <property type="match status" value="1"/>
</dbReference>
<evidence type="ECO:0000256" key="12">
    <source>
        <dbReference type="SAM" id="SignalP"/>
    </source>
</evidence>
<comment type="catalytic activity">
    <reaction evidence="11">
        <text>N(6)-(pyridoxal phosphate)-L-lysyl-[4-amino-5-hydroxymethyl-2-methylpyrimidine phosphate synthase] + L-histidyl-[4-amino-5-hydroxymethyl-2-methylpyrimidine phosphate synthase] + 2 Fe(3+) + 4 H2O = L-lysyl-[4-amino-5-hydroxymethyl-2-methylpyrimidine phosphate synthase] + (2S)-2-amino-5-hydroxy-4-oxopentanoyl-[4-amino-5-hydroxymethyl-2-methylpyrimidine phosphate synthase] + 4-amino-2-methyl-5-(phosphooxymethyl)pyrimidine + 3-oxopropanoate + 2 Fe(2+) + 2 H(+)</text>
        <dbReference type="Rhea" id="RHEA:65756"/>
        <dbReference type="Rhea" id="RHEA-COMP:16892"/>
        <dbReference type="Rhea" id="RHEA-COMP:16893"/>
        <dbReference type="Rhea" id="RHEA-COMP:16894"/>
        <dbReference type="Rhea" id="RHEA-COMP:16895"/>
        <dbReference type="ChEBI" id="CHEBI:15377"/>
        <dbReference type="ChEBI" id="CHEBI:15378"/>
        <dbReference type="ChEBI" id="CHEBI:29033"/>
        <dbReference type="ChEBI" id="CHEBI:29034"/>
        <dbReference type="ChEBI" id="CHEBI:29969"/>
        <dbReference type="ChEBI" id="CHEBI:29979"/>
        <dbReference type="ChEBI" id="CHEBI:33190"/>
        <dbReference type="ChEBI" id="CHEBI:58354"/>
        <dbReference type="ChEBI" id="CHEBI:143915"/>
        <dbReference type="ChEBI" id="CHEBI:157692"/>
    </reaction>
    <physiologicalReaction direction="left-to-right" evidence="11">
        <dbReference type="Rhea" id="RHEA:65757"/>
    </physiologicalReaction>
</comment>
<comment type="similarity">
    <text evidence="3">Belongs to the NMT1/THI5 family.</text>
</comment>
<keyword evidence="16" id="KW-1185">Reference proteome</keyword>
<evidence type="ECO:0000256" key="5">
    <source>
        <dbReference type="ARBA" id="ARBA00022679"/>
    </source>
</evidence>
<dbReference type="GeneID" id="78294541"/>
<evidence type="ECO:0000256" key="8">
    <source>
        <dbReference type="ARBA" id="ARBA00022977"/>
    </source>
</evidence>
<feature type="signal peptide" evidence="12">
    <location>
        <begin position="1"/>
        <end position="20"/>
    </location>
</feature>
<comment type="pathway">
    <text evidence="2">Cofactor biosynthesis; thiamine diphosphate biosynthesis.</text>
</comment>
<evidence type="ECO:0000256" key="10">
    <source>
        <dbReference type="ARBA" id="ARBA00033171"/>
    </source>
</evidence>
<evidence type="ECO:0000313" key="16">
    <source>
        <dbReference type="Proteomes" id="UP000245959"/>
    </source>
</evidence>
<feature type="chain" id="PRO_5033327222" description="Thiamine pyrimidine synthase" evidence="12">
    <location>
        <begin position="21"/>
        <end position="328"/>
    </location>
</feature>
<dbReference type="GO" id="GO:0009228">
    <property type="term" value="P:thiamine biosynthetic process"/>
    <property type="evidence" value="ECO:0007669"/>
    <property type="project" value="UniProtKB-KW"/>
</dbReference>
<dbReference type="EMBL" id="JABAEW010000008">
    <property type="protein sequence ID" value="NMD86166.1"/>
    <property type="molecule type" value="Genomic_DNA"/>
</dbReference>
<gene>
    <name evidence="15" type="ORF">C8D82_106108</name>
    <name evidence="14" type="ORF">HF882_06165</name>
</gene>
<evidence type="ECO:0000313" key="15">
    <source>
        <dbReference type="EMBL" id="PVY44590.1"/>
    </source>
</evidence>
<keyword evidence="5" id="KW-0808">Transferase</keyword>
<comment type="caution">
    <text evidence="15">The sequence shown here is derived from an EMBL/GenBank/DDBJ whole genome shotgun (WGS) entry which is preliminary data.</text>
</comment>
<dbReference type="Proteomes" id="UP000576225">
    <property type="component" value="Unassembled WGS sequence"/>
</dbReference>
<protein>
    <recommendedName>
        <fullName evidence="10">Thiamine pyrimidine synthase</fullName>
    </recommendedName>
</protein>
<organism evidence="15 16">
    <name type="scientific">Victivallis vadensis</name>
    <dbReference type="NCBI Taxonomy" id="172901"/>
    <lineage>
        <taxon>Bacteria</taxon>
        <taxon>Pseudomonadati</taxon>
        <taxon>Lentisphaerota</taxon>
        <taxon>Lentisphaeria</taxon>
        <taxon>Victivallales</taxon>
        <taxon>Victivallaceae</taxon>
        <taxon>Victivallis</taxon>
    </lineage>
</organism>
<accession>A0A2U1B7F4</accession>
<name>A0A2U1B7F4_9BACT</name>
<evidence type="ECO:0000256" key="1">
    <source>
        <dbReference type="ARBA" id="ARBA00003469"/>
    </source>
</evidence>
<dbReference type="RefSeq" id="WP_165832839.1">
    <property type="nucleotide sequence ID" value="NZ_CALXNT010000016.1"/>
</dbReference>
<dbReference type="PANTHER" id="PTHR31528">
    <property type="entry name" value="4-AMINO-5-HYDROXYMETHYL-2-METHYLPYRIMIDINE PHOSPHATE SYNTHASE THI11-RELATED"/>
    <property type="match status" value="1"/>
</dbReference>
<dbReference type="InterPro" id="IPR015168">
    <property type="entry name" value="SsuA/THI5"/>
</dbReference>
<dbReference type="Gene3D" id="3.40.190.10">
    <property type="entry name" value="Periplasmic binding protein-like II"/>
    <property type="match status" value="2"/>
</dbReference>
<keyword evidence="9" id="KW-0408">Iron</keyword>
<dbReference type="GO" id="GO:0016740">
    <property type="term" value="F:transferase activity"/>
    <property type="evidence" value="ECO:0007669"/>
    <property type="project" value="UniProtKB-KW"/>
</dbReference>
<evidence type="ECO:0000259" key="13">
    <source>
        <dbReference type="Pfam" id="PF09084"/>
    </source>
</evidence>
<reference evidence="15 16" key="1">
    <citation type="submission" date="2018-04" db="EMBL/GenBank/DDBJ databases">
        <title>Genomic Encyclopedia of Type Strains, Phase IV (KMG-IV): sequencing the most valuable type-strain genomes for metagenomic binning, comparative biology and taxonomic classification.</title>
        <authorList>
            <person name="Goeker M."/>
        </authorList>
    </citation>
    <scope>NUCLEOTIDE SEQUENCE [LARGE SCALE GENOMIC DNA]</scope>
    <source>
        <strain evidence="15 16">DSM 14823</strain>
    </source>
</reference>
<evidence type="ECO:0000256" key="3">
    <source>
        <dbReference type="ARBA" id="ARBA00009406"/>
    </source>
</evidence>
<proteinExistence type="inferred from homology"/>
<evidence type="ECO:0000256" key="7">
    <source>
        <dbReference type="ARBA" id="ARBA00022898"/>
    </source>
</evidence>
<feature type="domain" description="SsuA/THI5-like" evidence="13">
    <location>
        <begin position="34"/>
        <end position="249"/>
    </location>
</feature>
<comment type="subunit">
    <text evidence="4">Homodimer.</text>
</comment>
<keyword evidence="6" id="KW-0479">Metal-binding</keyword>
<evidence type="ECO:0000256" key="2">
    <source>
        <dbReference type="ARBA" id="ARBA00004948"/>
    </source>
</evidence>